<keyword evidence="3" id="KW-1185">Reference proteome</keyword>
<reference evidence="2 3" key="1">
    <citation type="submission" date="2024-07" db="EMBL/GenBank/DDBJ databases">
        <title>Chromosome-level genome assembly of the water stick insect Ranatra chinensis (Heteroptera: Nepidae).</title>
        <authorList>
            <person name="Liu X."/>
        </authorList>
    </citation>
    <scope>NUCLEOTIDE SEQUENCE [LARGE SCALE GENOMIC DNA]</scope>
    <source>
        <strain evidence="2">Cailab_2021Rc</strain>
        <tissue evidence="2">Muscle</tissue>
    </source>
</reference>
<feature type="compositionally biased region" description="Basic residues" evidence="1">
    <location>
        <begin position="239"/>
        <end position="250"/>
    </location>
</feature>
<evidence type="ECO:0000256" key="1">
    <source>
        <dbReference type="SAM" id="MobiDB-lite"/>
    </source>
</evidence>
<proteinExistence type="predicted"/>
<feature type="region of interest" description="Disordered" evidence="1">
    <location>
        <begin position="216"/>
        <end position="259"/>
    </location>
</feature>
<accession>A0ABD0YLQ7</accession>
<feature type="compositionally biased region" description="Basic and acidic residues" evidence="1">
    <location>
        <begin position="216"/>
        <end position="231"/>
    </location>
</feature>
<evidence type="ECO:0000313" key="3">
    <source>
        <dbReference type="Proteomes" id="UP001558652"/>
    </source>
</evidence>
<sequence>MVLTSSTGLIPAAGRNIKKRKKEPVPRLDFQSCIQPVSFVLKPLTGIYKPYKYGCSVLCNHPGDSGLKEIIQRTKLQKGQETDEEIELAERLGQCLEEMLERYSTAKVPTHDSLFDQRTLDSRTASGSFDTAKARKCFTPQPNPKKCIVLDLRRTHSQDTITTNIVTQFIYCSSLGGIGGRIQSVTSPTESSVYGTTRPSTSMRHLHNIPQFHSDIEYEDKVEGRKDRRVEEDEEVPRRRGRLRRKKKKTGRDTAEGGREVMGIVEPGETQVSAYAEGVDTSGAGSPEPGVMPPRKRSSATERQLESSVFDPEMLKHLRRYASSEDAECEFRKVWRRVLTEALKASDIRPEEKMILDIQPCCPEDWLSLPRTFSRDAARFELPLDRMMLEQMTPLEYLRDYVSVKNNRKLLYNHIFNKYIEEEQSERIINGHVLPKALGEVMGRELTDEEEHLLHDNIDWQGADRIDLRTWSGICGFTERLLGKLFTSQPDQDMGNRPTIEELDFNLLPKWLATISPNPHLKILLNSVSSS</sequence>
<name>A0ABD0YLQ7_9HEMI</name>
<dbReference type="Proteomes" id="UP001558652">
    <property type="component" value="Unassembled WGS sequence"/>
</dbReference>
<dbReference type="PANTHER" id="PTHR36696:SF1">
    <property type="entry name" value="EF-HAND DOMAIN-CONTAINING PROTEIN"/>
    <property type="match status" value="1"/>
</dbReference>
<organism evidence="2 3">
    <name type="scientific">Ranatra chinensis</name>
    <dbReference type="NCBI Taxonomy" id="642074"/>
    <lineage>
        <taxon>Eukaryota</taxon>
        <taxon>Metazoa</taxon>
        <taxon>Ecdysozoa</taxon>
        <taxon>Arthropoda</taxon>
        <taxon>Hexapoda</taxon>
        <taxon>Insecta</taxon>
        <taxon>Pterygota</taxon>
        <taxon>Neoptera</taxon>
        <taxon>Paraneoptera</taxon>
        <taxon>Hemiptera</taxon>
        <taxon>Heteroptera</taxon>
        <taxon>Panheteroptera</taxon>
        <taxon>Nepomorpha</taxon>
        <taxon>Nepidae</taxon>
        <taxon>Ranatrinae</taxon>
        <taxon>Ranatra</taxon>
    </lineage>
</organism>
<gene>
    <name evidence="2" type="ORF">AAG570_010101</name>
</gene>
<dbReference type="EMBL" id="JBFDAA010000005">
    <property type="protein sequence ID" value="KAL1132144.1"/>
    <property type="molecule type" value="Genomic_DNA"/>
</dbReference>
<comment type="caution">
    <text evidence="2">The sequence shown here is derived from an EMBL/GenBank/DDBJ whole genome shotgun (WGS) entry which is preliminary data.</text>
</comment>
<dbReference type="PANTHER" id="PTHR36696">
    <property type="entry name" value="AGAP012002-PA"/>
    <property type="match status" value="1"/>
</dbReference>
<dbReference type="AlphaFoldDB" id="A0ABD0YLQ7"/>
<feature type="region of interest" description="Disordered" evidence="1">
    <location>
        <begin position="279"/>
        <end position="306"/>
    </location>
</feature>
<evidence type="ECO:0000313" key="2">
    <source>
        <dbReference type="EMBL" id="KAL1132144.1"/>
    </source>
</evidence>
<protein>
    <submittedName>
        <fullName evidence="2">Uncharacterized protein</fullName>
    </submittedName>
</protein>